<sequence>MDNEREVGIDLAAFRGADGTWNMVGSLGVSDPTYSAEMEEDTYLKMPSSFQMAIIQEKHLLGEDFLEKAS</sequence>
<accession>A0A091DVB3</accession>
<dbReference type="Proteomes" id="UP000028990">
    <property type="component" value="Unassembled WGS sequence"/>
</dbReference>
<dbReference type="AlphaFoldDB" id="A0A091DVB3"/>
<name>A0A091DVB3_FUKDA</name>
<dbReference type="EMBL" id="KN123095">
    <property type="protein sequence ID" value="KFO26711.1"/>
    <property type="molecule type" value="Genomic_DNA"/>
</dbReference>
<evidence type="ECO:0000313" key="2">
    <source>
        <dbReference type="Proteomes" id="UP000028990"/>
    </source>
</evidence>
<proteinExistence type="predicted"/>
<reference evidence="1 2" key="1">
    <citation type="submission" date="2013-11" db="EMBL/GenBank/DDBJ databases">
        <title>The Damaraland mole rat (Fukomys damarensis) genome and evolution of African mole rats.</title>
        <authorList>
            <person name="Gladyshev V.N."/>
            <person name="Fang X."/>
        </authorList>
    </citation>
    <scope>NUCLEOTIDE SEQUENCE [LARGE SCALE GENOMIC DNA]</scope>
    <source>
        <tissue evidence="1">Liver</tissue>
    </source>
</reference>
<evidence type="ECO:0000313" key="1">
    <source>
        <dbReference type="EMBL" id="KFO26711.1"/>
    </source>
</evidence>
<protein>
    <submittedName>
        <fullName evidence="1">Uncharacterized protein</fullName>
    </submittedName>
</protein>
<organism evidence="1 2">
    <name type="scientific">Fukomys damarensis</name>
    <name type="common">Damaraland mole rat</name>
    <name type="synonym">Cryptomys damarensis</name>
    <dbReference type="NCBI Taxonomy" id="885580"/>
    <lineage>
        <taxon>Eukaryota</taxon>
        <taxon>Metazoa</taxon>
        <taxon>Chordata</taxon>
        <taxon>Craniata</taxon>
        <taxon>Vertebrata</taxon>
        <taxon>Euteleostomi</taxon>
        <taxon>Mammalia</taxon>
        <taxon>Eutheria</taxon>
        <taxon>Euarchontoglires</taxon>
        <taxon>Glires</taxon>
        <taxon>Rodentia</taxon>
        <taxon>Hystricomorpha</taxon>
        <taxon>Bathyergidae</taxon>
        <taxon>Fukomys</taxon>
    </lineage>
</organism>
<gene>
    <name evidence="1" type="ORF">H920_11814</name>
</gene>
<keyword evidence="2" id="KW-1185">Reference proteome</keyword>